<evidence type="ECO:0000259" key="1">
    <source>
        <dbReference type="PROSITE" id="PS51750"/>
    </source>
</evidence>
<dbReference type="Pfam" id="PF02498">
    <property type="entry name" value="Bro-N"/>
    <property type="match status" value="1"/>
</dbReference>
<evidence type="ECO:0000313" key="2">
    <source>
        <dbReference type="EMBL" id="CUO12847.1"/>
    </source>
</evidence>
<accession>A0A174CIS9</accession>
<sequence>MKNEIKVFGNDAFNVKVKIDLDGNYMFDAESVATSLGLTERKGNKEYVMWRRVNQYLKLFGTSAEIAKGSYIPEPAVYKLTFKASNEVAENFQDWLAVEVLPTLRKTGSYEMSKKERPKREKLSSANMMAKNIKDALSAAGVEPVYIAAEVTRIYTDLGFPVTAHLPVAIPVLWDCTGMAKELGVMSKSNRPHDKAISAIIQRLDITENEIVKTAYSRNGHDGVTVQYADSVFQKVKNWLEDHDYPKEITLLLANGNINACKVVYQEVC</sequence>
<proteinExistence type="predicted"/>
<name>A0A174CIS9_9FIRM</name>
<dbReference type="PROSITE" id="PS51750">
    <property type="entry name" value="BRO_N"/>
    <property type="match status" value="1"/>
</dbReference>
<dbReference type="OrthoDB" id="9812611at2"/>
<gene>
    <name evidence="2" type="ORF">ERS852491_01366</name>
</gene>
<reference evidence="2 3" key="1">
    <citation type="submission" date="2015-09" db="EMBL/GenBank/DDBJ databases">
        <authorList>
            <consortium name="Pathogen Informatics"/>
        </authorList>
    </citation>
    <scope>NUCLEOTIDE SEQUENCE [LARGE SCALE GENOMIC DNA]</scope>
    <source>
        <strain evidence="2 3">2789STDY5834876</strain>
    </source>
</reference>
<dbReference type="RefSeq" id="WP_055152156.1">
    <property type="nucleotide sequence ID" value="NZ_CYZU01000009.1"/>
</dbReference>
<dbReference type="STRING" id="39482.ERS852491_01366"/>
<dbReference type="SMART" id="SM01040">
    <property type="entry name" value="Bro-N"/>
    <property type="match status" value="1"/>
</dbReference>
<dbReference type="EMBL" id="CYZU01000009">
    <property type="protein sequence ID" value="CUO12847.1"/>
    <property type="molecule type" value="Genomic_DNA"/>
</dbReference>
<protein>
    <submittedName>
        <fullName evidence="2">Uncharacterized phage-encoded protein</fullName>
    </submittedName>
</protein>
<evidence type="ECO:0000313" key="3">
    <source>
        <dbReference type="Proteomes" id="UP000095544"/>
    </source>
</evidence>
<feature type="domain" description="Bro-N" evidence="1">
    <location>
        <begin position="2"/>
        <end position="108"/>
    </location>
</feature>
<dbReference type="AlphaFoldDB" id="A0A174CIS9"/>
<dbReference type="InterPro" id="IPR003497">
    <property type="entry name" value="BRO_N_domain"/>
</dbReference>
<dbReference type="Proteomes" id="UP000095544">
    <property type="component" value="Unassembled WGS sequence"/>
</dbReference>
<organism evidence="2 3">
    <name type="scientific">Faecalicatena contorta</name>
    <dbReference type="NCBI Taxonomy" id="39482"/>
    <lineage>
        <taxon>Bacteria</taxon>
        <taxon>Bacillati</taxon>
        <taxon>Bacillota</taxon>
        <taxon>Clostridia</taxon>
        <taxon>Lachnospirales</taxon>
        <taxon>Lachnospiraceae</taxon>
        <taxon>Faecalicatena</taxon>
    </lineage>
</organism>